<gene>
    <name evidence="1" type="ORF">GT664_01710</name>
</gene>
<name>A0AB36B2H4_CLOIN</name>
<dbReference type="EMBL" id="WWTN01000002">
    <property type="protein sequence ID" value="MZH54496.1"/>
    <property type="molecule type" value="Genomic_DNA"/>
</dbReference>
<reference evidence="1" key="1">
    <citation type="journal article" date="2019" name="Nat. Med.">
        <title>A library of human gut bacterial isolates paired with longitudinal multiomics data enables mechanistic microbiome research.</title>
        <authorList>
            <person name="Poyet M."/>
            <person name="Groussin M."/>
            <person name="Gibbons S.M."/>
            <person name="Avila-Pacheco J."/>
            <person name="Jiang X."/>
            <person name="Kearney S.M."/>
            <person name="Perrotta A.R."/>
            <person name="Berdy B."/>
            <person name="Zhao S."/>
            <person name="Lieberman T.D."/>
            <person name="Swanson P.K."/>
            <person name="Smith M."/>
            <person name="Roesemann S."/>
            <person name="Alexander J.E."/>
            <person name="Rich S.A."/>
            <person name="Livny J."/>
            <person name="Vlamakis H."/>
            <person name="Clish C."/>
            <person name="Bullock K."/>
            <person name="Deik A."/>
            <person name="Scott J."/>
            <person name="Pierce K.A."/>
            <person name="Xavier R.J."/>
            <person name="Alm E.J."/>
        </authorList>
    </citation>
    <scope>NUCLEOTIDE SEQUENCE</scope>
    <source>
        <strain evidence="1">BIOML-A12</strain>
    </source>
</reference>
<dbReference type="AlphaFoldDB" id="A0AB36B2H4"/>
<organism evidence="1 2">
    <name type="scientific">Clostridium innocuum</name>
    <dbReference type="NCBI Taxonomy" id="1522"/>
    <lineage>
        <taxon>Bacteria</taxon>
        <taxon>Bacillati</taxon>
        <taxon>Bacillota</taxon>
        <taxon>Clostridia</taxon>
        <taxon>Eubacteriales</taxon>
        <taxon>Clostridiaceae</taxon>
        <taxon>Clostridium</taxon>
    </lineage>
</organism>
<dbReference type="RefSeq" id="WP_161128914.1">
    <property type="nucleotide sequence ID" value="NZ_JAJTIM010000034.1"/>
</dbReference>
<accession>A0AB36B2H4</accession>
<evidence type="ECO:0000313" key="1">
    <source>
        <dbReference type="EMBL" id="MZH54496.1"/>
    </source>
</evidence>
<comment type="caution">
    <text evidence="1">The sequence shown here is derived from an EMBL/GenBank/DDBJ whole genome shotgun (WGS) entry which is preliminary data.</text>
</comment>
<evidence type="ECO:0008006" key="3">
    <source>
        <dbReference type="Google" id="ProtNLM"/>
    </source>
</evidence>
<sequence length="69" mass="7909">MNKALFRALMAEHEDNQRILSGIMGISEQTFSAKLNEKGGAAFNKAEMTFFKKRYNLSATRMNAIFFDR</sequence>
<proteinExistence type="predicted"/>
<evidence type="ECO:0000313" key="2">
    <source>
        <dbReference type="Proteomes" id="UP000604383"/>
    </source>
</evidence>
<protein>
    <recommendedName>
        <fullName evidence="3">XRE family transcriptional regulator</fullName>
    </recommendedName>
</protein>
<dbReference type="Proteomes" id="UP000604383">
    <property type="component" value="Unassembled WGS sequence"/>
</dbReference>